<dbReference type="Gene3D" id="3.40.630.30">
    <property type="match status" value="1"/>
</dbReference>
<name>A0A9X3P6J1_9ACTN</name>
<dbReference type="PROSITE" id="PS51186">
    <property type="entry name" value="GNAT"/>
    <property type="match status" value="1"/>
</dbReference>
<evidence type="ECO:0000256" key="2">
    <source>
        <dbReference type="ARBA" id="ARBA00023315"/>
    </source>
</evidence>
<keyword evidence="2" id="KW-0012">Acyltransferase</keyword>
<dbReference type="InterPro" id="IPR000182">
    <property type="entry name" value="GNAT_dom"/>
</dbReference>
<comment type="caution">
    <text evidence="5">The sequence shown here is derived from an EMBL/GenBank/DDBJ whole genome shotgun (WGS) entry which is preliminary data.</text>
</comment>
<evidence type="ECO:0000256" key="1">
    <source>
        <dbReference type="ARBA" id="ARBA00022679"/>
    </source>
</evidence>
<organism evidence="5 6">
    <name type="scientific">Glycomyces luteolus</name>
    <dbReference type="NCBI Taxonomy" id="2670330"/>
    <lineage>
        <taxon>Bacteria</taxon>
        <taxon>Bacillati</taxon>
        <taxon>Actinomycetota</taxon>
        <taxon>Actinomycetes</taxon>
        <taxon>Glycomycetales</taxon>
        <taxon>Glycomycetaceae</taxon>
        <taxon>Glycomyces</taxon>
    </lineage>
</organism>
<dbReference type="GO" id="GO:0005737">
    <property type="term" value="C:cytoplasm"/>
    <property type="evidence" value="ECO:0007669"/>
    <property type="project" value="TreeGrafter"/>
</dbReference>
<accession>A0A9X3P6J1</accession>
<dbReference type="SUPFAM" id="SSF55729">
    <property type="entry name" value="Acyl-CoA N-acyltransferases (Nat)"/>
    <property type="match status" value="1"/>
</dbReference>
<evidence type="ECO:0000313" key="6">
    <source>
        <dbReference type="Proteomes" id="UP001146067"/>
    </source>
</evidence>
<dbReference type="EMBL" id="JAPZVP010000003">
    <property type="protein sequence ID" value="MDA1359049.1"/>
    <property type="molecule type" value="Genomic_DNA"/>
</dbReference>
<reference evidence="5" key="1">
    <citation type="submission" date="2022-12" db="EMBL/GenBank/DDBJ databases">
        <title>Gycomyces niveus sp.nov.,a novel actinomycete isolated from soil in Shouguan.</title>
        <authorList>
            <person name="Yang X."/>
        </authorList>
    </citation>
    <scope>NUCLEOTIDE SEQUENCE</scope>
    <source>
        <strain evidence="5">NEAU-A15</strain>
    </source>
</reference>
<protein>
    <submittedName>
        <fullName evidence="5">GNAT family protein</fullName>
    </submittedName>
</protein>
<evidence type="ECO:0000313" key="5">
    <source>
        <dbReference type="EMBL" id="MDA1359049.1"/>
    </source>
</evidence>
<evidence type="ECO:0000256" key="3">
    <source>
        <dbReference type="ARBA" id="ARBA00038502"/>
    </source>
</evidence>
<keyword evidence="6" id="KW-1185">Reference proteome</keyword>
<keyword evidence="1" id="KW-0808">Transferase</keyword>
<dbReference type="Proteomes" id="UP001146067">
    <property type="component" value="Unassembled WGS sequence"/>
</dbReference>
<dbReference type="InterPro" id="IPR016181">
    <property type="entry name" value="Acyl_CoA_acyltransferase"/>
</dbReference>
<dbReference type="RefSeq" id="WP_270108879.1">
    <property type="nucleotide sequence ID" value="NZ_JAPZVP010000003.1"/>
</dbReference>
<dbReference type="PANTHER" id="PTHR43792">
    <property type="entry name" value="GNAT FAMILY, PUTATIVE (AFU_ORTHOLOGUE AFUA_3G00765)-RELATED-RELATED"/>
    <property type="match status" value="1"/>
</dbReference>
<gene>
    <name evidence="5" type="ORF">O1R50_05410</name>
</gene>
<dbReference type="PANTHER" id="PTHR43792:SF8">
    <property type="entry name" value="[RIBOSOMAL PROTEIN US5]-ALANINE N-ACETYLTRANSFERASE"/>
    <property type="match status" value="1"/>
</dbReference>
<dbReference type="GO" id="GO:0008999">
    <property type="term" value="F:protein-N-terminal-alanine acetyltransferase activity"/>
    <property type="evidence" value="ECO:0007669"/>
    <property type="project" value="TreeGrafter"/>
</dbReference>
<dbReference type="Pfam" id="PF13302">
    <property type="entry name" value="Acetyltransf_3"/>
    <property type="match status" value="1"/>
</dbReference>
<evidence type="ECO:0000259" key="4">
    <source>
        <dbReference type="PROSITE" id="PS51186"/>
    </source>
</evidence>
<dbReference type="AlphaFoldDB" id="A0A9X3P6J1"/>
<proteinExistence type="inferred from homology"/>
<dbReference type="InterPro" id="IPR051531">
    <property type="entry name" value="N-acetyltransferase"/>
</dbReference>
<comment type="similarity">
    <text evidence="3">Belongs to the acetyltransferase family. RimJ subfamily.</text>
</comment>
<feature type="domain" description="N-acetyltransferase" evidence="4">
    <location>
        <begin position="2"/>
        <end position="171"/>
    </location>
</feature>
<sequence>MITIRPIALADAEAIAALRREGRDYLAPWEPDRGEAAFAAEGVRTEIEAAFARAEAGVGLTYAIEDDGRFVGQIFLNSIVRGPYFRSCSIGYWVAKSAAGRGIATEAVRLAKRLAFKDLGLARVQAETLVDNYASQKVLQRNGFEPIGMAPVYLKIAGKWQDHLLFQVLNPELDD</sequence>